<proteinExistence type="predicted"/>
<protein>
    <submittedName>
        <fullName evidence="1">Uncharacterized protein</fullName>
    </submittedName>
</protein>
<gene>
    <name evidence="1" type="ORF">SAMN02745216_04544</name>
</gene>
<keyword evidence="2" id="KW-1185">Reference proteome</keyword>
<dbReference type="RefSeq" id="WP_170868441.1">
    <property type="nucleotide sequence ID" value="NZ_FQZU01000043.1"/>
</dbReference>
<evidence type="ECO:0000313" key="2">
    <source>
        <dbReference type="Proteomes" id="UP000183994"/>
    </source>
</evidence>
<dbReference type="Proteomes" id="UP000183994">
    <property type="component" value="Unassembled WGS sequence"/>
</dbReference>
<name>A0A1M6XJH7_9BACT</name>
<accession>A0A1M6XJH7</accession>
<organism evidence="1 2">
    <name type="scientific">Desulfatibacillum alkenivorans DSM 16219</name>
    <dbReference type="NCBI Taxonomy" id="1121393"/>
    <lineage>
        <taxon>Bacteria</taxon>
        <taxon>Pseudomonadati</taxon>
        <taxon>Thermodesulfobacteriota</taxon>
        <taxon>Desulfobacteria</taxon>
        <taxon>Desulfobacterales</taxon>
        <taxon>Desulfatibacillaceae</taxon>
        <taxon>Desulfatibacillum</taxon>
    </lineage>
</organism>
<dbReference type="AlphaFoldDB" id="A0A1M6XJH7"/>
<dbReference type="STRING" id="1121393.SAMN02745216_04544"/>
<reference evidence="2" key="1">
    <citation type="submission" date="2016-11" db="EMBL/GenBank/DDBJ databases">
        <authorList>
            <person name="Varghese N."/>
            <person name="Submissions S."/>
        </authorList>
    </citation>
    <scope>NUCLEOTIDE SEQUENCE [LARGE SCALE GENOMIC DNA]</scope>
    <source>
        <strain evidence="2">DSM 16219</strain>
    </source>
</reference>
<evidence type="ECO:0000313" key="1">
    <source>
        <dbReference type="EMBL" id="SHL06009.1"/>
    </source>
</evidence>
<dbReference type="EMBL" id="FQZU01000043">
    <property type="protein sequence ID" value="SHL06009.1"/>
    <property type="molecule type" value="Genomic_DNA"/>
</dbReference>
<sequence>MHKIIVTSSKPEKEGKAIAAMLHVLFPECEVRVTGLHSESRIRSAATAQHGEFDKS</sequence>